<keyword evidence="4" id="KW-0540">Nuclease</keyword>
<dbReference type="PANTHER" id="PTHR10642">
    <property type="entry name" value="RIBONUCLEASE H1"/>
    <property type="match status" value="1"/>
</dbReference>
<name>D0NEW3_PHYIT</name>
<dbReference type="RefSeq" id="XP_002902080.1">
    <property type="nucleotide sequence ID" value="XM_002902034.1"/>
</dbReference>
<evidence type="ECO:0000313" key="10">
    <source>
        <dbReference type="Proteomes" id="UP000006643"/>
    </source>
</evidence>
<keyword evidence="7" id="KW-0378">Hydrolase</keyword>
<dbReference type="InterPro" id="IPR036397">
    <property type="entry name" value="RNaseH_sf"/>
</dbReference>
<keyword evidence="6" id="KW-0255">Endonuclease</keyword>
<dbReference type="PROSITE" id="PS50879">
    <property type="entry name" value="RNASE_H_1"/>
    <property type="match status" value="1"/>
</dbReference>
<protein>
    <recommendedName>
        <fullName evidence="3">ribonuclease H</fullName>
        <ecNumber evidence="3">3.1.26.4</ecNumber>
    </recommendedName>
</protein>
<dbReference type="GeneID" id="9473883"/>
<dbReference type="VEuPathDB" id="FungiDB:PITG_10249"/>
<dbReference type="KEGG" id="pif:PITG_10249"/>
<feature type="domain" description="RNase H type-1" evidence="8">
    <location>
        <begin position="131"/>
        <end position="274"/>
    </location>
</feature>
<dbReference type="InterPro" id="IPR002156">
    <property type="entry name" value="RNaseH_domain"/>
</dbReference>
<dbReference type="Proteomes" id="UP000006643">
    <property type="component" value="Unassembled WGS sequence"/>
</dbReference>
<evidence type="ECO:0000256" key="4">
    <source>
        <dbReference type="ARBA" id="ARBA00022722"/>
    </source>
</evidence>
<dbReference type="OrthoDB" id="407198at2759"/>
<dbReference type="Gene3D" id="3.30.420.10">
    <property type="entry name" value="Ribonuclease H-like superfamily/Ribonuclease H"/>
    <property type="match status" value="1"/>
</dbReference>
<dbReference type="GO" id="GO:0043137">
    <property type="term" value="P:DNA replication, removal of RNA primer"/>
    <property type="evidence" value="ECO:0007669"/>
    <property type="project" value="TreeGrafter"/>
</dbReference>
<evidence type="ECO:0000259" key="8">
    <source>
        <dbReference type="PROSITE" id="PS50879"/>
    </source>
</evidence>
<dbReference type="EC" id="3.1.26.4" evidence="3"/>
<keyword evidence="10" id="KW-1185">Reference proteome</keyword>
<evidence type="ECO:0000256" key="5">
    <source>
        <dbReference type="ARBA" id="ARBA00022723"/>
    </source>
</evidence>
<dbReference type="GO" id="GO:0004523">
    <property type="term" value="F:RNA-DNA hybrid ribonuclease activity"/>
    <property type="evidence" value="ECO:0007669"/>
    <property type="project" value="UniProtKB-EC"/>
</dbReference>
<dbReference type="PANTHER" id="PTHR10642:SF26">
    <property type="entry name" value="RIBONUCLEASE H1"/>
    <property type="match status" value="1"/>
</dbReference>
<dbReference type="SUPFAM" id="SSF55658">
    <property type="entry name" value="L9 N-domain-like"/>
    <property type="match status" value="1"/>
</dbReference>
<dbReference type="GO" id="GO:0003676">
    <property type="term" value="F:nucleic acid binding"/>
    <property type="evidence" value="ECO:0007669"/>
    <property type="project" value="InterPro"/>
</dbReference>
<dbReference type="InterPro" id="IPR050092">
    <property type="entry name" value="RNase_H"/>
</dbReference>
<accession>D0NEW3</accession>
<dbReference type="OMA" id="NSMTNWI"/>
<dbReference type="Pfam" id="PF01693">
    <property type="entry name" value="Cauli_VI"/>
    <property type="match status" value="1"/>
</dbReference>
<dbReference type="Gene3D" id="3.40.970.10">
    <property type="entry name" value="Ribonuclease H1, N-terminal domain"/>
    <property type="match status" value="1"/>
</dbReference>
<dbReference type="AlphaFoldDB" id="D0NEW3"/>
<evidence type="ECO:0000256" key="3">
    <source>
        <dbReference type="ARBA" id="ARBA00012180"/>
    </source>
</evidence>
<organism evidence="9 10">
    <name type="scientific">Phytophthora infestans (strain T30-4)</name>
    <name type="common">Potato late blight agent</name>
    <dbReference type="NCBI Taxonomy" id="403677"/>
    <lineage>
        <taxon>Eukaryota</taxon>
        <taxon>Sar</taxon>
        <taxon>Stramenopiles</taxon>
        <taxon>Oomycota</taxon>
        <taxon>Peronosporomycetes</taxon>
        <taxon>Peronosporales</taxon>
        <taxon>Peronosporaceae</taxon>
        <taxon>Phytophthora</taxon>
    </lineage>
</organism>
<dbReference type="InterPro" id="IPR011320">
    <property type="entry name" value="RNase_H1_N"/>
</dbReference>
<dbReference type="HOGENOM" id="CLU_030894_0_1_1"/>
<comment type="catalytic activity">
    <reaction evidence="1">
        <text>Endonucleolytic cleavage to 5'-phosphomonoester.</text>
        <dbReference type="EC" id="3.1.26.4"/>
    </reaction>
</comment>
<dbReference type="Pfam" id="PF00075">
    <property type="entry name" value="RNase_H"/>
    <property type="match status" value="1"/>
</dbReference>
<dbReference type="SUPFAM" id="SSF53098">
    <property type="entry name" value="Ribonuclease H-like"/>
    <property type="match status" value="1"/>
</dbReference>
<sequence length="281" mass="32504">MIETLVFSTKFHGYPNFRMKKFQCYDEAQDFIDYFNEDCESVEDEQNPVWYYAVVVGRCTGIYTDVDQALAETHGYSNAKMTKFLTFDAAHNFLGKWELVVQDGHEYSDGSRFWLAFDVNGRYPDCQDPKHPDSMVAFCDGSALRNGQRDCDAAYARVFPHDQASNVVRTLNGPWATNNRAEYMAALAALQWARDEDPSMLINSMTNWIYKWQNNGWTTQNGTEVKNRDILGQLLDEQGNREVIWRHVRAHTGNKDWESYWNDIADTKARQAAEKLANGYY</sequence>
<dbReference type="InterPro" id="IPR012337">
    <property type="entry name" value="RNaseH-like_sf"/>
</dbReference>
<proteinExistence type="inferred from homology"/>
<evidence type="ECO:0000256" key="1">
    <source>
        <dbReference type="ARBA" id="ARBA00000077"/>
    </source>
</evidence>
<dbReference type="EMBL" id="DS028135">
    <property type="protein sequence ID" value="EEY56752.1"/>
    <property type="molecule type" value="Genomic_DNA"/>
</dbReference>
<comment type="similarity">
    <text evidence="2">Belongs to the RNase H family.</text>
</comment>
<dbReference type="InParanoid" id="D0NEW3"/>
<dbReference type="STRING" id="403677.D0NEW3"/>
<dbReference type="GO" id="GO:0046872">
    <property type="term" value="F:metal ion binding"/>
    <property type="evidence" value="ECO:0007669"/>
    <property type="project" value="UniProtKB-KW"/>
</dbReference>
<evidence type="ECO:0000313" key="9">
    <source>
        <dbReference type="EMBL" id="EEY56752.1"/>
    </source>
</evidence>
<evidence type="ECO:0000256" key="2">
    <source>
        <dbReference type="ARBA" id="ARBA00005300"/>
    </source>
</evidence>
<evidence type="ECO:0000256" key="7">
    <source>
        <dbReference type="ARBA" id="ARBA00022801"/>
    </source>
</evidence>
<evidence type="ECO:0000256" key="6">
    <source>
        <dbReference type="ARBA" id="ARBA00022759"/>
    </source>
</evidence>
<dbReference type="InterPro" id="IPR009027">
    <property type="entry name" value="Ribosomal_bL9/RNase_H1_N"/>
</dbReference>
<reference evidence="10" key="1">
    <citation type="journal article" date="2009" name="Nature">
        <title>Genome sequence and analysis of the Irish potato famine pathogen Phytophthora infestans.</title>
        <authorList>
            <consortium name="The Broad Institute Genome Sequencing Platform"/>
            <person name="Haas B.J."/>
            <person name="Kamoun S."/>
            <person name="Zody M.C."/>
            <person name="Jiang R.H."/>
            <person name="Handsaker R.E."/>
            <person name="Cano L.M."/>
            <person name="Grabherr M."/>
            <person name="Kodira C.D."/>
            <person name="Raffaele S."/>
            <person name="Torto-Alalibo T."/>
            <person name="Bozkurt T.O."/>
            <person name="Ah-Fong A.M."/>
            <person name="Alvarado L."/>
            <person name="Anderson V.L."/>
            <person name="Armstrong M.R."/>
            <person name="Avrova A."/>
            <person name="Baxter L."/>
            <person name="Beynon J."/>
            <person name="Boevink P.C."/>
            <person name="Bollmann S.R."/>
            <person name="Bos J.I."/>
            <person name="Bulone V."/>
            <person name="Cai G."/>
            <person name="Cakir C."/>
            <person name="Carrington J.C."/>
            <person name="Chawner M."/>
            <person name="Conti L."/>
            <person name="Costanzo S."/>
            <person name="Ewan R."/>
            <person name="Fahlgren N."/>
            <person name="Fischbach M.A."/>
            <person name="Fugelstad J."/>
            <person name="Gilroy E.M."/>
            <person name="Gnerre S."/>
            <person name="Green P.J."/>
            <person name="Grenville-Briggs L.J."/>
            <person name="Griffith J."/>
            <person name="Grunwald N.J."/>
            <person name="Horn K."/>
            <person name="Horner N.R."/>
            <person name="Hu C.H."/>
            <person name="Huitema E."/>
            <person name="Jeong D.H."/>
            <person name="Jones A.M."/>
            <person name="Jones J.D."/>
            <person name="Jones R.W."/>
            <person name="Karlsson E.K."/>
            <person name="Kunjeti S.G."/>
            <person name="Lamour K."/>
            <person name="Liu Z."/>
            <person name="Ma L."/>
            <person name="Maclean D."/>
            <person name="Chibucos M.C."/>
            <person name="McDonald H."/>
            <person name="McWalters J."/>
            <person name="Meijer H.J."/>
            <person name="Morgan W."/>
            <person name="Morris P.F."/>
            <person name="Munro C.A."/>
            <person name="O'Neill K."/>
            <person name="Ospina-Giraldo M."/>
            <person name="Pinzon A."/>
            <person name="Pritchard L."/>
            <person name="Ramsahoye B."/>
            <person name="Ren Q."/>
            <person name="Restrepo S."/>
            <person name="Roy S."/>
            <person name="Sadanandom A."/>
            <person name="Savidor A."/>
            <person name="Schornack S."/>
            <person name="Schwartz D.C."/>
            <person name="Schumann U.D."/>
            <person name="Schwessinger B."/>
            <person name="Seyer L."/>
            <person name="Sharpe T."/>
            <person name="Silvar C."/>
            <person name="Song J."/>
            <person name="Studholme D.J."/>
            <person name="Sykes S."/>
            <person name="Thines M."/>
            <person name="van de Vondervoort P.J."/>
            <person name="Phuntumart V."/>
            <person name="Wawra S."/>
            <person name="Weide R."/>
            <person name="Win J."/>
            <person name="Young C."/>
            <person name="Zhou S."/>
            <person name="Fry W."/>
            <person name="Meyers B.C."/>
            <person name="van West P."/>
            <person name="Ristaino J."/>
            <person name="Govers F."/>
            <person name="Birch P.R."/>
            <person name="Whisson S.C."/>
            <person name="Judelson H.S."/>
            <person name="Nusbaum C."/>
        </authorList>
    </citation>
    <scope>NUCLEOTIDE SEQUENCE [LARGE SCALE GENOMIC DNA]</scope>
    <source>
        <strain evidence="10">T30-4</strain>
    </source>
</reference>
<dbReference type="InterPro" id="IPR037056">
    <property type="entry name" value="RNase_H1_N_sf"/>
</dbReference>
<gene>
    <name evidence="9" type="ORF">PITG_10249</name>
</gene>
<dbReference type="eggNOG" id="KOG3752">
    <property type="taxonomic scope" value="Eukaryota"/>
</dbReference>
<keyword evidence="5" id="KW-0479">Metal-binding</keyword>